<reference evidence="1 2" key="1">
    <citation type="submission" date="2023-11" db="EMBL/GenBank/DDBJ databases">
        <title>MicrobeMod: A computational toolkit for identifying prokaryotic methylation and restriction-modification with nanopore sequencing.</title>
        <authorList>
            <person name="Crits-Christoph A."/>
            <person name="Kang S.C."/>
            <person name="Lee H."/>
            <person name="Ostrov N."/>
        </authorList>
    </citation>
    <scope>NUCLEOTIDE SEQUENCE [LARGE SCALE GENOMIC DNA]</scope>
    <source>
        <strain evidence="1 2">DSMZ 700</strain>
    </source>
</reference>
<proteinExistence type="predicted"/>
<dbReference type="AlphaFoldDB" id="A0AAW9DWS2"/>
<keyword evidence="2" id="KW-1185">Reference proteome</keyword>
<dbReference type="Proteomes" id="UP001279553">
    <property type="component" value="Unassembled WGS sequence"/>
</dbReference>
<evidence type="ECO:0008006" key="3">
    <source>
        <dbReference type="Google" id="ProtNLM"/>
    </source>
</evidence>
<organism evidence="1 2">
    <name type="scientific">Acidiphilium acidophilum</name>
    <name type="common">Thiobacillus acidophilus</name>
    <dbReference type="NCBI Taxonomy" id="76588"/>
    <lineage>
        <taxon>Bacteria</taxon>
        <taxon>Pseudomonadati</taxon>
        <taxon>Pseudomonadota</taxon>
        <taxon>Alphaproteobacteria</taxon>
        <taxon>Acetobacterales</taxon>
        <taxon>Acidocellaceae</taxon>
        <taxon>Acidiphilium</taxon>
    </lineage>
</organism>
<evidence type="ECO:0000313" key="1">
    <source>
        <dbReference type="EMBL" id="MDX5932722.1"/>
    </source>
</evidence>
<gene>
    <name evidence="1" type="ORF">SIL87_18375</name>
</gene>
<evidence type="ECO:0000313" key="2">
    <source>
        <dbReference type="Proteomes" id="UP001279553"/>
    </source>
</evidence>
<sequence>MAGADDPGSVGHGDWYSSTVIRPAPGSQYRGVVDRVLFDTFGHGGTGRNLYCEGPAIVRFRIAPDGKVSGARLVKPSLTAVNARLLATISNLRFPAFPAGMTVRSLTVTFRYGIWDLARPYLAARTNCR</sequence>
<dbReference type="SUPFAM" id="SSF74653">
    <property type="entry name" value="TolA/TonB C-terminal domain"/>
    <property type="match status" value="1"/>
</dbReference>
<protein>
    <recommendedName>
        <fullName evidence="3">TonB C-terminal domain-containing protein</fullName>
    </recommendedName>
</protein>
<dbReference type="EMBL" id="JAWXYB010000018">
    <property type="protein sequence ID" value="MDX5932722.1"/>
    <property type="molecule type" value="Genomic_DNA"/>
</dbReference>
<dbReference type="Gene3D" id="3.30.1150.10">
    <property type="match status" value="1"/>
</dbReference>
<comment type="caution">
    <text evidence="1">The sequence shown here is derived from an EMBL/GenBank/DDBJ whole genome shotgun (WGS) entry which is preliminary data.</text>
</comment>
<accession>A0AAW9DWS2</accession>
<name>A0AAW9DWS2_ACIAO</name>